<sequence>MDVQRVTAEPPPPTVDFPVTVGWTQAAMAVQAVLSLGTPVHLRMDIEGHGPLLIDFRHHAFSWSTPLEDFPVDAVHTGLQTVPTSADAPPYFELPGQDLDGLLWQMGINAFGGGPAFWLSPGERYRLTRWPNLTRHSHDLRHVRMIAVLGNAYASTTELAAFADVEVSEAQRLINALSLMRILSRSAAAPAATMAPQAVEAKRDSLFARLRKRLGR</sequence>
<accession>A0A8J3M391</accession>
<reference evidence="1" key="2">
    <citation type="submission" date="2020-09" db="EMBL/GenBank/DDBJ databases">
        <authorList>
            <person name="Sun Q."/>
            <person name="Zhou Y."/>
        </authorList>
    </citation>
    <scope>NUCLEOTIDE SEQUENCE</scope>
    <source>
        <strain evidence="1">CGMCC 1.16548</strain>
    </source>
</reference>
<evidence type="ECO:0000313" key="1">
    <source>
        <dbReference type="EMBL" id="GHF21743.1"/>
    </source>
</evidence>
<proteinExistence type="predicted"/>
<name>A0A8J3M391_9MICO</name>
<dbReference type="Proteomes" id="UP000617531">
    <property type="component" value="Unassembled WGS sequence"/>
</dbReference>
<gene>
    <name evidence="1" type="ORF">GCM10011600_23420</name>
</gene>
<reference evidence="1" key="1">
    <citation type="journal article" date="2014" name="Int. J. Syst. Evol. Microbiol.">
        <title>Complete genome sequence of Corynebacterium casei LMG S-19264T (=DSM 44701T), isolated from a smear-ripened cheese.</title>
        <authorList>
            <consortium name="US DOE Joint Genome Institute (JGI-PGF)"/>
            <person name="Walter F."/>
            <person name="Albersmeier A."/>
            <person name="Kalinowski J."/>
            <person name="Ruckert C."/>
        </authorList>
    </citation>
    <scope>NUCLEOTIDE SEQUENCE</scope>
    <source>
        <strain evidence="1">CGMCC 1.16548</strain>
    </source>
</reference>
<evidence type="ECO:0000313" key="2">
    <source>
        <dbReference type="Proteomes" id="UP000617531"/>
    </source>
</evidence>
<keyword evidence="2" id="KW-1185">Reference proteome</keyword>
<comment type="caution">
    <text evidence="1">The sequence shown here is derived from an EMBL/GenBank/DDBJ whole genome shotgun (WGS) entry which is preliminary data.</text>
</comment>
<protein>
    <submittedName>
        <fullName evidence="1">Uncharacterized protein</fullName>
    </submittedName>
</protein>
<dbReference type="AlphaFoldDB" id="A0A8J3M391"/>
<dbReference type="EMBL" id="BNAI01000005">
    <property type="protein sequence ID" value="GHF21743.1"/>
    <property type="molecule type" value="Genomic_DNA"/>
</dbReference>
<organism evidence="1 2">
    <name type="scientific">Pseudolysinimonas yzui</name>
    <dbReference type="NCBI Taxonomy" id="2708254"/>
    <lineage>
        <taxon>Bacteria</taxon>
        <taxon>Bacillati</taxon>
        <taxon>Actinomycetota</taxon>
        <taxon>Actinomycetes</taxon>
        <taxon>Micrococcales</taxon>
        <taxon>Microbacteriaceae</taxon>
        <taxon>Pseudolysinimonas</taxon>
    </lineage>
</organism>